<dbReference type="InterPro" id="IPR015943">
    <property type="entry name" value="WD40/YVTN_repeat-like_dom_sf"/>
</dbReference>
<gene>
    <name evidence="5" type="ORF">EZS28_014723</name>
</gene>
<feature type="region of interest" description="Disordered" evidence="4">
    <location>
        <begin position="281"/>
        <end position="324"/>
    </location>
</feature>
<dbReference type="Pfam" id="PF00400">
    <property type="entry name" value="WD40"/>
    <property type="match status" value="4"/>
</dbReference>
<dbReference type="AlphaFoldDB" id="A0A5J4W4U2"/>
<dbReference type="Gene3D" id="2.130.10.10">
    <property type="entry name" value="YVTN repeat-like/Quinoprotein amine dehydrogenase"/>
    <property type="match status" value="3"/>
</dbReference>
<dbReference type="InterPro" id="IPR036322">
    <property type="entry name" value="WD40_repeat_dom_sf"/>
</dbReference>
<dbReference type="Proteomes" id="UP000324800">
    <property type="component" value="Unassembled WGS sequence"/>
</dbReference>
<evidence type="ECO:0000256" key="2">
    <source>
        <dbReference type="ARBA" id="ARBA00022737"/>
    </source>
</evidence>
<dbReference type="PRINTS" id="PR00320">
    <property type="entry name" value="GPROTEINBRPT"/>
</dbReference>
<feature type="repeat" description="WD" evidence="3">
    <location>
        <begin position="822"/>
        <end position="853"/>
    </location>
</feature>
<feature type="repeat" description="WD" evidence="3">
    <location>
        <begin position="796"/>
        <end position="810"/>
    </location>
</feature>
<dbReference type="OrthoDB" id="9890280at2759"/>
<dbReference type="SMART" id="SM00320">
    <property type="entry name" value="WD40"/>
    <property type="match status" value="5"/>
</dbReference>
<dbReference type="EMBL" id="SNRW01003472">
    <property type="protein sequence ID" value="KAA6389750.1"/>
    <property type="molecule type" value="Genomic_DNA"/>
</dbReference>
<keyword evidence="1 3" id="KW-0853">WD repeat</keyword>
<evidence type="ECO:0000313" key="5">
    <source>
        <dbReference type="EMBL" id="KAA6389750.1"/>
    </source>
</evidence>
<feature type="repeat" description="WD" evidence="3">
    <location>
        <begin position="498"/>
        <end position="535"/>
    </location>
</feature>
<dbReference type="PANTHER" id="PTHR19879:SF9">
    <property type="entry name" value="TRANSCRIPTION INITIATION FACTOR TFIID SUBUNIT 5"/>
    <property type="match status" value="1"/>
</dbReference>
<name>A0A5J4W4U2_9EUKA</name>
<feature type="compositionally biased region" description="Basic and acidic residues" evidence="4">
    <location>
        <begin position="238"/>
        <end position="260"/>
    </location>
</feature>
<sequence>MSLFSLFQNPVGTAPNFSYRILDNGERVSVFDDILSNIYDGNGGVLGRMCCLNVVDGEADGTLRLWSFHKPSLVQFSTYDTKQDENGVNGSGFDLDNAYVTSSITHHSHFEAQQSGLKKKIYNPVLMQNQGQRRLSLQSTQSDVKNIKAKRRGQYDVIDAAERYGVSEEESEDEIQIPQQTGISSQYQQFQQIQNQKLNQQTTKQLLSQVPTVGMFDLCEEIIGWPTKEMDQNLQQEQLKEEEKSQLIESQQKDESKKDVSQMSAIERYQLKLKQEEESQYNVTKQANQSLQDKDMKIDKQKQKEMEKQQEKEKLKQKEMKEKEKQKELEKLEMDRKAQRLAQITDKQTLFHIKMLQPIGNPMKNSKPTQSNLQYSFNQPNKQTQLNNNPNNEIDEIEGKQPGVAQIPEYEAAINVALSVMNSVSIGGTGSGSGGGGYQQSLFSSNQSNFQALNNNETNIPNNSNNKNNSSDKGIQTPKILPINNGNERWPCWIVHQMKAHQHGVNGLSVSPPVNSNGQRLLASVGGDGIVRVWDFCNGMRLCWESPNVDDDQYFVGITGGNQNNINMNNNQLDQDDDQQMNRNNATMGISQTNIGLQTKQSNSTQQGHYSLTSQMKKGHGHALFCASWISKTALLTGGYERLCVWDVNEGKLMDILSCKANQSTRACSVHPCEPFLICSGSEEGTVLLWDLRVNCDRGGPIKKFFGHKESITCCDFGTLRISASNSDMPSSLFSPSYVENSNQFMNLFGNSSTNNNFGGTQGINRSTSPNATICTNSSLMYPSPIVCGQRDKLHLLATGSKDRTVKVWDWTAGYQNPVLTTILHRDEVSAVRFFGERILSAGSRDGSVRLWSPVNQTRPLSGNQNTNSVEFTNGNQTETLNNGEMKKEQHSIYNSIPQPVLKLNAVQNISHNASPISLSYLMRKTRTRYRSYPVYRPVPVLMTGLVTGEINTWDVSEAVLRSEK</sequence>
<feature type="region of interest" description="Disordered" evidence="4">
    <location>
        <begin position="234"/>
        <end position="263"/>
    </location>
</feature>
<dbReference type="InterPro" id="IPR001680">
    <property type="entry name" value="WD40_rpt"/>
</dbReference>
<dbReference type="SUPFAM" id="SSF50978">
    <property type="entry name" value="WD40 repeat-like"/>
    <property type="match status" value="1"/>
</dbReference>
<accession>A0A5J4W4U2</accession>
<organism evidence="5 6">
    <name type="scientific">Streblomastix strix</name>
    <dbReference type="NCBI Taxonomy" id="222440"/>
    <lineage>
        <taxon>Eukaryota</taxon>
        <taxon>Metamonada</taxon>
        <taxon>Preaxostyla</taxon>
        <taxon>Oxymonadida</taxon>
        <taxon>Streblomastigidae</taxon>
        <taxon>Streblomastix</taxon>
    </lineage>
</organism>
<feature type="region of interest" description="Disordered" evidence="4">
    <location>
        <begin position="452"/>
        <end position="477"/>
    </location>
</feature>
<feature type="compositionally biased region" description="Polar residues" evidence="4">
    <location>
        <begin position="281"/>
        <end position="290"/>
    </location>
</feature>
<feature type="compositionally biased region" description="Low complexity" evidence="4">
    <location>
        <begin position="452"/>
        <end position="471"/>
    </location>
</feature>
<feature type="compositionally biased region" description="Basic and acidic residues" evidence="4">
    <location>
        <begin position="292"/>
        <end position="324"/>
    </location>
</feature>
<evidence type="ECO:0000313" key="6">
    <source>
        <dbReference type="Proteomes" id="UP000324800"/>
    </source>
</evidence>
<feature type="region of interest" description="Disordered" evidence="4">
    <location>
        <begin position="856"/>
        <end position="875"/>
    </location>
</feature>
<evidence type="ECO:0000256" key="4">
    <source>
        <dbReference type="SAM" id="MobiDB-lite"/>
    </source>
</evidence>
<dbReference type="PANTHER" id="PTHR19879">
    <property type="entry name" value="TRANSCRIPTION INITIATION FACTOR TFIID"/>
    <property type="match status" value="1"/>
</dbReference>
<comment type="caution">
    <text evidence="5">The sequence shown here is derived from an EMBL/GenBank/DDBJ whole genome shotgun (WGS) entry which is preliminary data.</text>
</comment>
<protein>
    <submittedName>
        <fullName evidence="5">Uncharacterized protein</fullName>
    </submittedName>
</protein>
<reference evidence="5 6" key="1">
    <citation type="submission" date="2019-03" db="EMBL/GenBank/DDBJ databases">
        <title>Single cell metagenomics reveals metabolic interactions within the superorganism composed of flagellate Streblomastix strix and complex community of Bacteroidetes bacteria on its surface.</title>
        <authorList>
            <person name="Treitli S.C."/>
            <person name="Kolisko M."/>
            <person name="Husnik F."/>
            <person name="Keeling P."/>
            <person name="Hampl V."/>
        </authorList>
    </citation>
    <scope>NUCLEOTIDE SEQUENCE [LARGE SCALE GENOMIC DNA]</scope>
    <source>
        <strain evidence="5">ST1C</strain>
    </source>
</reference>
<keyword evidence="2" id="KW-0677">Repeat</keyword>
<evidence type="ECO:0000256" key="3">
    <source>
        <dbReference type="PROSITE-ProRule" id="PRU00221"/>
    </source>
</evidence>
<dbReference type="PROSITE" id="PS50082">
    <property type="entry name" value="WD_REPEATS_2"/>
    <property type="match status" value="3"/>
</dbReference>
<dbReference type="InterPro" id="IPR020472">
    <property type="entry name" value="WD40_PAC1"/>
</dbReference>
<proteinExistence type="predicted"/>
<evidence type="ECO:0000256" key="1">
    <source>
        <dbReference type="ARBA" id="ARBA00022574"/>
    </source>
</evidence>